<comment type="caution">
    <text evidence="2">The sequence shown here is derived from an EMBL/GenBank/DDBJ whole genome shotgun (WGS) entry which is preliminary data.</text>
</comment>
<dbReference type="Proteomes" id="UP000591131">
    <property type="component" value="Unassembled WGS sequence"/>
</dbReference>
<sequence length="353" mass="38453">MDHQTNVFYNPAYPAHNPHYQPRWNSEQPLLRPAKSCCGGRFSKRQCACCVCCVLLILLGLLMTLLLFFLAPVLAEDAMNSSEFYVESMEIIGENTSECDSDAAFCLDTALVSTLPNNMMFGASVEPFIATISTERAEIGYASMPSVKVKANSNTTIDETVVMVVTNRKEFDRFSALVISSESVKVNLQADLTVETFGIKFSGLKLDRVMTFKGLGNFTDQQPAMVDLDLTTSLGDVVRGRARFLATLLVENPSIVSVSDVGVIFGDIMYGKNQIGMFKTDEDLSIAAGKNSTVAAELEFKASFGMLKLVGDLILTLIGGDDVWVDVKGRNSSNHVFDAAVKSIGVRMLLAGR</sequence>
<evidence type="ECO:0000313" key="2">
    <source>
        <dbReference type="EMBL" id="KAF4675155.1"/>
    </source>
</evidence>
<protein>
    <submittedName>
        <fullName evidence="2">Uncharacterized protein</fullName>
    </submittedName>
</protein>
<keyword evidence="1" id="KW-0472">Membrane</keyword>
<dbReference type="OrthoDB" id="10039566at2759"/>
<evidence type="ECO:0000256" key="1">
    <source>
        <dbReference type="SAM" id="Phobius"/>
    </source>
</evidence>
<dbReference type="GO" id="GO:0016020">
    <property type="term" value="C:membrane"/>
    <property type="evidence" value="ECO:0007669"/>
    <property type="project" value="TreeGrafter"/>
</dbReference>
<proteinExistence type="predicted"/>
<dbReference type="AlphaFoldDB" id="A0A7J6MU75"/>
<dbReference type="InterPro" id="IPR046368">
    <property type="entry name" value="Tag1"/>
</dbReference>
<dbReference type="PANTHER" id="PTHR35895">
    <property type="entry name" value="CHROMOSOME 16, WHOLE GENOME SHOTGUN SEQUENCE"/>
    <property type="match status" value="1"/>
</dbReference>
<keyword evidence="1" id="KW-1133">Transmembrane helix</keyword>
<organism evidence="2 3">
    <name type="scientific">Perkinsus chesapeaki</name>
    <name type="common">Clam parasite</name>
    <name type="synonym">Perkinsus andrewsi</name>
    <dbReference type="NCBI Taxonomy" id="330153"/>
    <lineage>
        <taxon>Eukaryota</taxon>
        <taxon>Sar</taxon>
        <taxon>Alveolata</taxon>
        <taxon>Perkinsozoa</taxon>
        <taxon>Perkinsea</taxon>
        <taxon>Perkinsida</taxon>
        <taxon>Perkinsidae</taxon>
        <taxon>Perkinsus</taxon>
    </lineage>
</organism>
<dbReference type="Pfam" id="PF12505">
    <property type="entry name" value="DUF3712"/>
    <property type="match status" value="1"/>
</dbReference>
<reference evidence="2 3" key="1">
    <citation type="submission" date="2020-04" db="EMBL/GenBank/DDBJ databases">
        <title>Perkinsus chesapeaki whole genome sequence.</title>
        <authorList>
            <person name="Bogema D.R."/>
        </authorList>
    </citation>
    <scope>NUCLEOTIDE SEQUENCE [LARGE SCALE GENOMIC DNA]</scope>
    <source>
        <strain evidence="2">ATCC PRA-425</strain>
    </source>
</reference>
<name>A0A7J6MU75_PERCH</name>
<dbReference type="PANTHER" id="PTHR35895:SF1">
    <property type="entry name" value="LIPID-BINDING SERUM GLYCOPROTEIN C-TERMINAL DOMAIN-CONTAINING PROTEIN"/>
    <property type="match status" value="1"/>
</dbReference>
<gene>
    <name evidence="2" type="ORF">FOL47_008162</name>
</gene>
<keyword evidence="1" id="KW-0812">Transmembrane</keyword>
<dbReference type="EMBL" id="JAAPAO010000051">
    <property type="protein sequence ID" value="KAF4675155.1"/>
    <property type="molecule type" value="Genomic_DNA"/>
</dbReference>
<keyword evidence="3" id="KW-1185">Reference proteome</keyword>
<feature type="transmembrane region" description="Helical" evidence="1">
    <location>
        <begin position="48"/>
        <end position="71"/>
    </location>
</feature>
<evidence type="ECO:0000313" key="3">
    <source>
        <dbReference type="Proteomes" id="UP000591131"/>
    </source>
</evidence>
<dbReference type="InterPro" id="IPR022185">
    <property type="entry name" value="DUF3712"/>
</dbReference>
<accession>A0A7J6MU75</accession>